<proteinExistence type="predicted"/>
<name>A0A8J3CIE6_9PSEU</name>
<dbReference type="Proteomes" id="UP000637578">
    <property type="component" value="Unassembled WGS sequence"/>
</dbReference>
<organism evidence="1 2">
    <name type="scientific">Longimycelium tulufanense</name>
    <dbReference type="NCBI Taxonomy" id="907463"/>
    <lineage>
        <taxon>Bacteria</taxon>
        <taxon>Bacillati</taxon>
        <taxon>Actinomycetota</taxon>
        <taxon>Actinomycetes</taxon>
        <taxon>Pseudonocardiales</taxon>
        <taxon>Pseudonocardiaceae</taxon>
        <taxon>Longimycelium</taxon>
    </lineage>
</organism>
<gene>
    <name evidence="1" type="ORF">GCM10012275_48100</name>
</gene>
<keyword evidence="2" id="KW-1185">Reference proteome</keyword>
<dbReference type="EMBL" id="BMMK01000027">
    <property type="protein sequence ID" value="GGM71957.1"/>
    <property type="molecule type" value="Genomic_DNA"/>
</dbReference>
<evidence type="ECO:0000313" key="2">
    <source>
        <dbReference type="Proteomes" id="UP000637578"/>
    </source>
</evidence>
<dbReference type="AlphaFoldDB" id="A0A8J3CIE6"/>
<reference evidence="1" key="2">
    <citation type="submission" date="2020-09" db="EMBL/GenBank/DDBJ databases">
        <authorList>
            <person name="Sun Q."/>
            <person name="Zhou Y."/>
        </authorList>
    </citation>
    <scope>NUCLEOTIDE SEQUENCE</scope>
    <source>
        <strain evidence="1">CGMCC 4.5737</strain>
    </source>
</reference>
<protein>
    <submittedName>
        <fullName evidence="1">Uncharacterized protein</fullName>
    </submittedName>
</protein>
<reference evidence="1" key="1">
    <citation type="journal article" date="2014" name="Int. J. Syst. Evol. Microbiol.">
        <title>Complete genome sequence of Corynebacterium casei LMG S-19264T (=DSM 44701T), isolated from a smear-ripened cheese.</title>
        <authorList>
            <consortium name="US DOE Joint Genome Institute (JGI-PGF)"/>
            <person name="Walter F."/>
            <person name="Albersmeier A."/>
            <person name="Kalinowski J."/>
            <person name="Ruckert C."/>
        </authorList>
    </citation>
    <scope>NUCLEOTIDE SEQUENCE</scope>
    <source>
        <strain evidence="1">CGMCC 4.5737</strain>
    </source>
</reference>
<sequence length="77" mass="8147">MIITLGIPAVLVILVGAMAMCLAHRYPPITAEPTGAHAAGDDSVTVNEIMGRITNERLRARRTAVRLHSSTRVGAIA</sequence>
<accession>A0A8J3CIE6</accession>
<evidence type="ECO:0000313" key="1">
    <source>
        <dbReference type="EMBL" id="GGM71957.1"/>
    </source>
</evidence>
<comment type="caution">
    <text evidence="1">The sequence shown here is derived from an EMBL/GenBank/DDBJ whole genome shotgun (WGS) entry which is preliminary data.</text>
</comment>